<dbReference type="GO" id="GO:0005829">
    <property type="term" value="C:cytosol"/>
    <property type="evidence" value="ECO:0007669"/>
    <property type="project" value="TreeGrafter"/>
</dbReference>
<dbReference type="RefSeq" id="WP_117330072.1">
    <property type="nucleotide sequence ID" value="NZ_QUWK01000006.1"/>
</dbReference>
<feature type="domain" description="Alcohol dehydrogenase iron-type/glycerol dehydrogenase GldA" evidence="3">
    <location>
        <begin position="10"/>
        <end position="179"/>
    </location>
</feature>
<evidence type="ECO:0000256" key="2">
    <source>
        <dbReference type="ARBA" id="ARBA00023002"/>
    </source>
</evidence>
<dbReference type="CDD" id="cd08187">
    <property type="entry name" value="BDH"/>
    <property type="match status" value="1"/>
</dbReference>
<dbReference type="InterPro" id="IPR001670">
    <property type="entry name" value="ADH_Fe/GldA"/>
</dbReference>
<evidence type="ECO:0000313" key="5">
    <source>
        <dbReference type="EMBL" id="RFU94863.1"/>
    </source>
</evidence>
<feature type="domain" description="Fe-containing alcohol dehydrogenase-like C-terminal" evidence="4">
    <location>
        <begin position="192"/>
        <end position="393"/>
    </location>
</feature>
<dbReference type="GO" id="GO:0046872">
    <property type="term" value="F:metal ion binding"/>
    <property type="evidence" value="ECO:0007669"/>
    <property type="project" value="InterPro"/>
</dbReference>
<dbReference type="Proteomes" id="UP000264002">
    <property type="component" value="Unassembled WGS sequence"/>
</dbReference>
<gene>
    <name evidence="5" type="ORF">DYP60_06415</name>
</gene>
<dbReference type="InterPro" id="IPR044731">
    <property type="entry name" value="BDH-like"/>
</dbReference>
<dbReference type="EMBL" id="QUWK01000006">
    <property type="protein sequence ID" value="RFU94863.1"/>
    <property type="molecule type" value="Genomic_DNA"/>
</dbReference>
<sequence>MTTDFTYYTPTRVVFGKDTEKQVGTLVKEQGCKKVLLHYGSESAKRTGLLDRIKASLDAENISYVELGGVVPNPRLSKVHEGIMLGKREGVDFLLAVGGGSVIDSAKAIGYGLYHGGEVWDFYDQKRQVEGCIPVGTVLTIAAAGSEMSNSSVITNEDGNLKRGLNHDSSRCKFAIMNPELTYTLPQYQTMCGAVDIMMHTMERYFIIDDTMDLTDEIAEGLLRTVIKSALVLKDTYDDYDARANIMWASSLSHNGLTGAGNSAPGDWAPHQLEHEMGGMFDVAHGAGLAAIWDSWARYVYKQKPERFAAFGSAVFGIERTEDAEADALKAIEQVKAFFKSISMPTNFRELGIAPTEEQIDEMTLKATFFGKRTLGNFLVLGAKEIKDIYMDANQG</sequence>
<keyword evidence="6" id="KW-1185">Reference proteome</keyword>
<dbReference type="SUPFAM" id="SSF56796">
    <property type="entry name" value="Dehydroquinate synthase-like"/>
    <property type="match status" value="1"/>
</dbReference>
<comment type="caution">
    <text evidence="5">The sequence shown here is derived from an EMBL/GenBank/DDBJ whole genome shotgun (WGS) entry which is preliminary data.</text>
</comment>
<keyword evidence="2" id="KW-0560">Oxidoreductase</keyword>
<reference evidence="5 6" key="2">
    <citation type="submission" date="2018-09" db="EMBL/GenBank/DDBJ databases">
        <title>Genome of Sphaerochaeta halotolerans strain 4-11.</title>
        <authorList>
            <person name="Nazina T.N."/>
            <person name="Sokolova D.S."/>
        </authorList>
    </citation>
    <scope>NUCLEOTIDE SEQUENCE [LARGE SCALE GENOMIC DNA]</scope>
    <source>
        <strain evidence="5 6">4-11</strain>
    </source>
</reference>
<organism evidence="5 6">
    <name type="scientific">Sphaerochaeta halotolerans</name>
    <dbReference type="NCBI Taxonomy" id="2293840"/>
    <lineage>
        <taxon>Bacteria</taxon>
        <taxon>Pseudomonadati</taxon>
        <taxon>Spirochaetota</taxon>
        <taxon>Spirochaetia</taxon>
        <taxon>Spirochaetales</taxon>
        <taxon>Sphaerochaetaceae</taxon>
        <taxon>Sphaerochaeta</taxon>
    </lineage>
</organism>
<dbReference type="PANTHER" id="PTHR43633">
    <property type="entry name" value="ALCOHOL DEHYDROGENASE YQHD"/>
    <property type="match status" value="1"/>
</dbReference>
<protein>
    <submittedName>
        <fullName evidence="5">Iron-containing alcohol dehydrogenase</fullName>
    </submittedName>
</protein>
<reference evidence="6" key="1">
    <citation type="submission" date="2018-08" db="EMBL/GenBank/DDBJ databases">
        <authorList>
            <person name="Grouzdev D.S."/>
            <person name="Krutkina M.S."/>
        </authorList>
    </citation>
    <scope>NUCLEOTIDE SEQUENCE [LARGE SCALE GENOMIC DNA]</scope>
    <source>
        <strain evidence="6">4-11</strain>
    </source>
</reference>
<comment type="similarity">
    <text evidence="1">Belongs to the iron-containing alcohol dehydrogenase family.</text>
</comment>
<dbReference type="GO" id="GO:1990362">
    <property type="term" value="F:butanol dehydrogenase (NAD+) activity"/>
    <property type="evidence" value="ECO:0007669"/>
    <property type="project" value="InterPro"/>
</dbReference>
<evidence type="ECO:0000259" key="4">
    <source>
        <dbReference type="Pfam" id="PF25137"/>
    </source>
</evidence>
<evidence type="ECO:0000259" key="3">
    <source>
        <dbReference type="Pfam" id="PF00465"/>
    </source>
</evidence>
<dbReference type="GO" id="GO:1990002">
    <property type="term" value="F:methylglyoxal reductase (NADPH) (acetol producing) activity"/>
    <property type="evidence" value="ECO:0007669"/>
    <property type="project" value="TreeGrafter"/>
</dbReference>
<dbReference type="InterPro" id="IPR056798">
    <property type="entry name" value="ADH_Fe_C"/>
</dbReference>
<dbReference type="GO" id="GO:0008106">
    <property type="term" value="F:alcohol dehydrogenase (NADP+) activity"/>
    <property type="evidence" value="ECO:0007669"/>
    <property type="project" value="TreeGrafter"/>
</dbReference>
<evidence type="ECO:0000256" key="1">
    <source>
        <dbReference type="ARBA" id="ARBA00007358"/>
    </source>
</evidence>
<dbReference type="AlphaFoldDB" id="A0A372MHD9"/>
<accession>A0A372MHD9</accession>
<dbReference type="Pfam" id="PF00465">
    <property type="entry name" value="Fe-ADH"/>
    <property type="match status" value="1"/>
</dbReference>
<proteinExistence type="inferred from homology"/>
<name>A0A372MHD9_9SPIR</name>
<evidence type="ECO:0000313" key="6">
    <source>
        <dbReference type="Proteomes" id="UP000264002"/>
    </source>
</evidence>
<dbReference type="PANTHER" id="PTHR43633:SF1">
    <property type="entry name" value="ALCOHOL DEHYDROGENASE YQHD"/>
    <property type="match status" value="1"/>
</dbReference>
<dbReference type="FunFam" id="3.40.50.1970:FF:000003">
    <property type="entry name" value="Alcohol dehydrogenase, iron-containing"/>
    <property type="match status" value="1"/>
</dbReference>
<dbReference type="Gene3D" id="1.20.1090.10">
    <property type="entry name" value="Dehydroquinate synthase-like - alpha domain"/>
    <property type="match status" value="1"/>
</dbReference>
<dbReference type="Pfam" id="PF25137">
    <property type="entry name" value="ADH_Fe_C"/>
    <property type="match status" value="1"/>
</dbReference>
<dbReference type="Gene3D" id="3.40.50.1970">
    <property type="match status" value="1"/>
</dbReference>